<dbReference type="AlphaFoldDB" id="A0A848GQF4"/>
<evidence type="ECO:0000256" key="3">
    <source>
        <dbReference type="SAM" id="SignalP"/>
    </source>
</evidence>
<comment type="caution">
    <text evidence="4">The sequence shown here is derived from an EMBL/GenBank/DDBJ whole genome shotgun (WGS) entry which is preliminary data.</text>
</comment>
<evidence type="ECO:0000313" key="5">
    <source>
        <dbReference type="Proteomes" id="UP000583266"/>
    </source>
</evidence>
<dbReference type="PANTHER" id="PTHR15454:SF56">
    <property type="entry name" value="PROTEIN PHOSPHATASE 1 REGULATORY SUBUNIT 7-RELATED"/>
    <property type="match status" value="1"/>
</dbReference>
<organism evidence="4 5">
    <name type="scientific">Chitinophaga fulva</name>
    <dbReference type="NCBI Taxonomy" id="2728842"/>
    <lineage>
        <taxon>Bacteria</taxon>
        <taxon>Pseudomonadati</taxon>
        <taxon>Bacteroidota</taxon>
        <taxon>Chitinophagia</taxon>
        <taxon>Chitinophagales</taxon>
        <taxon>Chitinophagaceae</taxon>
        <taxon>Chitinophaga</taxon>
    </lineage>
</organism>
<dbReference type="SUPFAM" id="SSF52058">
    <property type="entry name" value="L domain-like"/>
    <property type="match status" value="1"/>
</dbReference>
<proteinExistence type="predicted"/>
<evidence type="ECO:0000256" key="2">
    <source>
        <dbReference type="ARBA" id="ARBA00022737"/>
    </source>
</evidence>
<dbReference type="RefSeq" id="WP_169227309.1">
    <property type="nucleotide sequence ID" value="NZ_JABBGC010000003.1"/>
</dbReference>
<dbReference type="PROSITE" id="PS51450">
    <property type="entry name" value="LRR"/>
    <property type="match status" value="3"/>
</dbReference>
<keyword evidence="3" id="KW-0732">Signal</keyword>
<dbReference type="SMART" id="SM00365">
    <property type="entry name" value="LRR_SD22"/>
    <property type="match status" value="5"/>
</dbReference>
<dbReference type="Proteomes" id="UP000583266">
    <property type="component" value="Unassembled WGS sequence"/>
</dbReference>
<dbReference type="GO" id="GO:0005737">
    <property type="term" value="C:cytoplasm"/>
    <property type="evidence" value="ECO:0007669"/>
    <property type="project" value="TreeGrafter"/>
</dbReference>
<reference evidence="4 5" key="1">
    <citation type="submission" date="2020-04" db="EMBL/GenBank/DDBJ databases">
        <title>Chitinophaga sp. G-6-1-13 sp. nov., isolated from soil.</title>
        <authorList>
            <person name="Dahal R.H."/>
            <person name="Chaudhary D.K."/>
        </authorList>
    </citation>
    <scope>NUCLEOTIDE SEQUENCE [LARGE SCALE GENOMIC DNA]</scope>
    <source>
        <strain evidence="4 5">G-6-1-13</strain>
    </source>
</reference>
<accession>A0A848GQF4</accession>
<name>A0A848GQF4_9BACT</name>
<dbReference type="EMBL" id="JABBGC010000003">
    <property type="protein sequence ID" value="NML40197.1"/>
    <property type="molecule type" value="Genomic_DNA"/>
</dbReference>
<gene>
    <name evidence="4" type="ORF">HHL17_23560</name>
</gene>
<dbReference type="InterPro" id="IPR032675">
    <property type="entry name" value="LRR_dom_sf"/>
</dbReference>
<keyword evidence="2" id="KW-0677">Repeat</keyword>
<dbReference type="SMART" id="SM00369">
    <property type="entry name" value="LRR_TYP"/>
    <property type="match status" value="4"/>
</dbReference>
<dbReference type="Gene3D" id="3.80.10.10">
    <property type="entry name" value="Ribonuclease Inhibitor"/>
    <property type="match status" value="1"/>
</dbReference>
<evidence type="ECO:0000313" key="4">
    <source>
        <dbReference type="EMBL" id="NML40197.1"/>
    </source>
</evidence>
<evidence type="ECO:0000256" key="1">
    <source>
        <dbReference type="ARBA" id="ARBA00022614"/>
    </source>
</evidence>
<feature type="chain" id="PRO_5033061709" evidence="3">
    <location>
        <begin position="20"/>
        <end position="365"/>
    </location>
</feature>
<feature type="signal peptide" evidence="3">
    <location>
        <begin position="1"/>
        <end position="19"/>
    </location>
</feature>
<dbReference type="InterPro" id="IPR001611">
    <property type="entry name" value="Leu-rich_rpt"/>
</dbReference>
<sequence length="365" mass="40620">MKKNAIVCLLMLFSHLSVAQDSLRKIYLKAGIDLSKAITAGEVTQEDGIYFFTAAGQHTPLSELLMTDSLDIRQVEEDVIFPQLKYTLHLKYLDINGSNRKYGGDITNLRPLMNLKELTHLNISDNQIKDLTSLRGLIQLQYLDARQNKLVSLAGIEPLRNLRVLLIGYGGELLPIKDLLPLKDKTDLQVLTLPGCNITDITIIMGLKKLRQLDLSTNKIKGPITLSGFTDLEELDLTHNKITALNTASMPRLKNFRVGDNFLTVLPSLSVFPVLENLSAAFNNLTAITCTTPLHHLTTLYLKGNKLEEISFVRCMPALQEADISNNKVKDLRPLLALPKVKIVCPGNPVDSTLLDNAGKKRLFL</sequence>
<dbReference type="Pfam" id="PF13855">
    <property type="entry name" value="LRR_8"/>
    <property type="match status" value="1"/>
</dbReference>
<dbReference type="Pfam" id="PF13516">
    <property type="entry name" value="LRR_6"/>
    <property type="match status" value="1"/>
</dbReference>
<keyword evidence="1" id="KW-0433">Leucine-rich repeat</keyword>
<dbReference type="InterPro" id="IPR003591">
    <property type="entry name" value="Leu-rich_rpt_typical-subtyp"/>
</dbReference>
<keyword evidence="5" id="KW-1185">Reference proteome</keyword>
<dbReference type="PANTHER" id="PTHR15454">
    <property type="entry name" value="NISCHARIN RELATED"/>
    <property type="match status" value="1"/>
</dbReference>
<protein>
    <submittedName>
        <fullName evidence="4">Leucine-rich repeat domain-containing protein</fullName>
    </submittedName>
</protein>